<dbReference type="PIRSF" id="PIRSF002122">
    <property type="entry name" value="RPS7p_RPS7a_RPS5e_RPS7o"/>
    <property type="match status" value="1"/>
</dbReference>
<name>A0A5C0UIP0_9PROT</name>
<comment type="similarity">
    <text evidence="1">Belongs to the universal ribosomal protein uS7 family.</text>
</comment>
<dbReference type="Gene3D" id="1.10.455.10">
    <property type="entry name" value="Ribosomal protein S7 domain"/>
    <property type="match status" value="1"/>
</dbReference>
<evidence type="ECO:0000313" key="9">
    <source>
        <dbReference type="EMBL" id="QEK38744.1"/>
    </source>
</evidence>
<dbReference type="GO" id="GO:0019843">
    <property type="term" value="F:rRNA binding"/>
    <property type="evidence" value="ECO:0007669"/>
    <property type="project" value="UniProtKB-KW"/>
</dbReference>
<reference evidence="9 10" key="1">
    <citation type="submission" date="2019-08" db="EMBL/GenBank/DDBJ databases">
        <title>Highly reduced genomes of protist endosymbionts show evolutionary convergence.</title>
        <authorList>
            <person name="George E."/>
            <person name="Husnik F."/>
            <person name="Tashyreva D."/>
            <person name="Prokopchuk G."/>
            <person name="Horak A."/>
            <person name="Kwong W.K."/>
            <person name="Lukes J."/>
            <person name="Keeling P.J."/>
        </authorList>
    </citation>
    <scope>NUCLEOTIDE SEQUENCE [LARGE SCALE GENOMIC DNA]</scope>
    <source>
        <strain evidence="9">1604LC</strain>
    </source>
</reference>
<keyword evidence="6" id="KW-0687">Ribonucleoprotein</keyword>
<evidence type="ECO:0000256" key="3">
    <source>
        <dbReference type="ARBA" id="ARBA00022730"/>
    </source>
</evidence>
<dbReference type="Proteomes" id="UP000325004">
    <property type="component" value="Chromosome"/>
</dbReference>
<keyword evidence="10" id="KW-1185">Reference proteome</keyword>
<dbReference type="GO" id="GO:0006412">
    <property type="term" value="P:translation"/>
    <property type="evidence" value="ECO:0007669"/>
    <property type="project" value="InterPro"/>
</dbReference>
<evidence type="ECO:0000256" key="2">
    <source>
        <dbReference type="ARBA" id="ARBA00022555"/>
    </source>
</evidence>
<protein>
    <recommendedName>
        <fullName evidence="7">30S ribosomal protein S7</fullName>
    </recommendedName>
</protein>
<dbReference type="GO" id="GO:0000049">
    <property type="term" value="F:tRNA binding"/>
    <property type="evidence" value="ECO:0007669"/>
    <property type="project" value="UniProtKB-KW"/>
</dbReference>
<dbReference type="KEGG" id="cpri:FZC34_02400"/>
<dbReference type="InterPro" id="IPR000235">
    <property type="entry name" value="Ribosomal_uS7"/>
</dbReference>
<dbReference type="GO" id="GO:0015935">
    <property type="term" value="C:small ribosomal subunit"/>
    <property type="evidence" value="ECO:0007669"/>
    <property type="project" value="InterPro"/>
</dbReference>
<dbReference type="SUPFAM" id="SSF47973">
    <property type="entry name" value="Ribosomal protein S7"/>
    <property type="match status" value="1"/>
</dbReference>
<dbReference type="Pfam" id="PF00177">
    <property type="entry name" value="Ribosomal_S7"/>
    <property type="match status" value="1"/>
</dbReference>
<dbReference type="AlphaFoldDB" id="A0A5C0UIP0"/>
<gene>
    <name evidence="9" type="primary">rpsG</name>
    <name evidence="9" type="ORF">FZC34_02400</name>
</gene>
<dbReference type="RefSeq" id="WP_148971865.1">
    <property type="nucleotide sequence ID" value="NZ_CP043316.1"/>
</dbReference>
<feature type="domain" description="Small ribosomal subunit protein uS7" evidence="8">
    <location>
        <begin position="14"/>
        <end position="149"/>
    </location>
</feature>
<accession>A0A5C0UIP0</accession>
<evidence type="ECO:0000256" key="7">
    <source>
        <dbReference type="ARBA" id="ARBA00035524"/>
    </source>
</evidence>
<dbReference type="InterPro" id="IPR005717">
    <property type="entry name" value="Ribosomal_uS7_bac/org-type"/>
</dbReference>
<dbReference type="InterPro" id="IPR023798">
    <property type="entry name" value="Ribosomal_uS7_dom"/>
</dbReference>
<keyword evidence="5 9" id="KW-0689">Ribosomal protein</keyword>
<evidence type="ECO:0000256" key="1">
    <source>
        <dbReference type="ARBA" id="ARBA00007151"/>
    </source>
</evidence>
<dbReference type="EMBL" id="CP043316">
    <property type="protein sequence ID" value="QEK38744.1"/>
    <property type="molecule type" value="Genomic_DNA"/>
</dbReference>
<keyword evidence="2" id="KW-0820">tRNA-binding</keyword>
<dbReference type="InterPro" id="IPR036823">
    <property type="entry name" value="Ribosomal_uS7_dom_sf"/>
</dbReference>
<dbReference type="PANTHER" id="PTHR11205">
    <property type="entry name" value="RIBOSOMAL PROTEIN S7"/>
    <property type="match status" value="1"/>
</dbReference>
<proteinExistence type="inferred from homology"/>
<keyword evidence="4" id="KW-0694">RNA-binding</keyword>
<dbReference type="GO" id="GO:0003735">
    <property type="term" value="F:structural constituent of ribosome"/>
    <property type="evidence" value="ECO:0007669"/>
    <property type="project" value="InterPro"/>
</dbReference>
<sequence>MGRRKSKLSKSDSNVLFDRDILGSFVRRVMKDGKKQIAENIVNESFRIASEELNNDVQKIAKEVINKVKPIVEVKSRRVGGSTYPVPVEVRPKRAYMLALKWTIDAANNKKGMCMIKKFSSELINIISGGKSDAMTKRENVHKMAEANKAFEHFGSK</sequence>
<evidence type="ECO:0000313" key="10">
    <source>
        <dbReference type="Proteomes" id="UP000325004"/>
    </source>
</evidence>
<evidence type="ECO:0000256" key="4">
    <source>
        <dbReference type="ARBA" id="ARBA00022884"/>
    </source>
</evidence>
<evidence type="ECO:0000256" key="5">
    <source>
        <dbReference type="ARBA" id="ARBA00022980"/>
    </source>
</evidence>
<evidence type="ECO:0000259" key="8">
    <source>
        <dbReference type="Pfam" id="PF00177"/>
    </source>
</evidence>
<dbReference type="NCBIfam" id="TIGR01029">
    <property type="entry name" value="rpsG_bact"/>
    <property type="match status" value="1"/>
</dbReference>
<evidence type="ECO:0000256" key="6">
    <source>
        <dbReference type="ARBA" id="ARBA00023274"/>
    </source>
</evidence>
<keyword evidence="3" id="KW-0699">rRNA-binding</keyword>
<organism evidence="9 10">
    <name type="scientific">Candidatus Cytomitobacter primus</name>
    <dbReference type="NCBI Taxonomy" id="2066024"/>
    <lineage>
        <taxon>Bacteria</taxon>
        <taxon>Pseudomonadati</taxon>
        <taxon>Pseudomonadota</taxon>
        <taxon>Alphaproteobacteria</taxon>
        <taxon>Holosporales</taxon>
        <taxon>Holosporaceae</taxon>
        <taxon>Candidatus Cytomitobacter</taxon>
    </lineage>
</organism>
<dbReference type="OrthoDB" id="9807653at2"/>